<protein>
    <submittedName>
        <fullName evidence="4">Peptidase</fullName>
    </submittedName>
</protein>
<feature type="chain" id="PRO_5015038472" evidence="1">
    <location>
        <begin position="18"/>
        <end position="94"/>
    </location>
</feature>
<dbReference type="PATRIC" id="fig|40324.129.peg.2959"/>
<evidence type="ECO:0000256" key="1">
    <source>
        <dbReference type="SAM" id="SignalP"/>
    </source>
</evidence>
<proteinExistence type="predicted"/>
<dbReference type="EMBL" id="ABLTIR010000272">
    <property type="protein sequence ID" value="EKZ1929609.1"/>
    <property type="molecule type" value="Genomic_DNA"/>
</dbReference>
<name>A0A0F5ZNZ7_STEMA</name>
<evidence type="ECO:0000313" key="4">
    <source>
        <dbReference type="EMBL" id="KKD57042.1"/>
    </source>
</evidence>
<organism evidence="4 5">
    <name type="scientific">Stenotrophomonas maltophilia</name>
    <name type="common">Pseudomonas maltophilia</name>
    <name type="synonym">Xanthomonas maltophilia</name>
    <dbReference type="NCBI Taxonomy" id="40324"/>
    <lineage>
        <taxon>Bacteria</taxon>
        <taxon>Pseudomonadati</taxon>
        <taxon>Pseudomonadota</taxon>
        <taxon>Gammaproteobacteria</taxon>
        <taxon>Lysobacterales</taxon>
        <taxon>Lysobacteraceae</taxon>
        <taxon>Stenotrophomonas</taxon>
        <taxon>Stenotrophomonas maltophilia group</taxon>
    </lineage>
</organism>
<dbReference type="AlphaFoldDB" id="A0A0F5ZNZ7"/>
<evidence type="ECO:0000313" key="2">
    <source>
        <dbReference type="EMBL" id="EKZ1925202.1"/>
    </source>
</evidence>
<dbReference type="RefSeq" id="WP_005410420.1">
    <property type="nucleotide sequence ID" value="NZ_AP021908.1"/>
</dbReference>
<dbReference type="PROSITE" id="PS51257">
    <property type="entry name" value="PROKAR_LIPOPROTEIN"/>
    <property type="match status" value="1"/>
</dbReference>
<feature type="signal peptide" evidence="1">
    <location>
        <begin position="1"/>
        <end position="17"/>
    </location>
</feature>
<sequence>MKALLLIPALLVLSACANQHQAAARADTAATSPATPKVGGDRDAHGCIGSAGYQWCEHSQRCERPWELAQAQGLANTAEAIDAYCAKPASPARK</sequence>
<dbReference type="Proteomes" id="UP000243478">
    <property type="component" value="Unassembled WGS sequence"/>
</dbReference>
<reference evidence="2" key="2">
    <citation type="submission" date="2023-08" db="EMBL/GenBank/DDBJ databases">
        <authorList>
            <consortium name="Clinical and Environmental Microbiology Branch: Whole genome sequencing antimicrobial resistance pathogens in the healthcare setting"/>
        </authorList>
    </citation>
    <scope>NUCLEOTIDE SEQUENCE</scope>
    <source>
        <strain evidence="2">2023CJ-00293</strain>
    </source>
</reference>
<evidence type="ECO:0000313" key="3">
    <source>
        <dbReference type="EMBL" id="EKZ1929609.1"/>
    </source>
</evidence>
<reference evidence="4 5" key="1">
    <citation type="submission" date="2015-03" db="EMBL/GenBank/DDBJ databases">
        <title>Draft genome of Stenotrophomonas maltophila isolated from urine specimen.</title>
        <authorList>
            <person name="Murugan N."/>
            <person name="Malathi J."/>
            <person name="Umashankar V."/>
            <person name="Madhavan H."/>
        </authorList>
    </citation>
    <scope>NUCLEOTIDE SEQUENCE [LARGE SCALE GENOMIC DNA]</scope>
    <source>
        <strain evidence="4 5">JMNMN1</strain>
    </source>
</reference>
<dbReference type="EMBL" id="JZRZ01000022">
    <property type="protein sequence ID" value="KKD57042.1"/>
    <property type="molecule type" value="Genomic_DNA"/>
</dbReference>
<dbReference type="OrthoDB" id="8913515at2"/>
<gene>
    <name evidence="2" type="ORF">REH87_000153</name>
    <name evidence="3" type="ORF">REH87_004685</name>
    <name evidence="4" type="ORF">VM57_13700</name>
</gene>
<comment type="caution">
    <text evidence="4">The sequence shown here is derived from an EMBL/GenBank/DDBJ whole genome shotgun (WGS) entry which is preliminary data.</text>
</comment>
<dbReference type="EMBL" id="ABLTIR010000002">
    <property type="protein sequence ID" value="EKZ1925202.1"/>
    <property type="molecule type" value="Genomic_DNA"/>
</dbReference>
<accession>A0A0F5ZNZ7</accession>
<keyword evidence="1" id="KW-0732">Signal</keyword>
<dbReference type="Proteomes" id="UP001225498">
    <property type="component" value="Unassembled WGS sequence"/>
</dbReference>
<evidence type="ECO:0000313" key="5">
    <source>
        <dbReference type="Proteomes" id="UP000243478"/>
    </source>
</evidence>